<feature type="region of interest" description="Disordered" evidence="1">
    <location>
        <begin position="1235"/>
        <end position="1257"/>
    </location>
</feature>
<feature type="compositionally biased region" description="Acidic residues" evidence="1">
    <location>
        <begin position="1160"/>
        <end position="1169"/>
    </location>
</feature>
<evidence type="ECO:0000313" key="2">
    <source>
        <dbReference type="EMBL" id="KAK3287557.1"/>
    </source>
</evidence>
<dbReference type="PROSITE" id="PS50231">
    <property type="entry name" value="RICIN_B_LECTIN"/>
    <property type="match status" value="1"/>
</dbReference>
<feature type="region of interest" description="Disordered" evidence="1">
    <location>
        <begin position="275"/>
        <end position="313"/>
    </location>
</feature>
<reference evidence="2 3" key="1">
    <citation type="journal article" date="2015" name="Genome Biol. Evol.">
        <title>Comparative Genomics of a Bacterivorous Green Alga Reveals Evolutionary Causalities and Consequences of Phago-Mixotrophic Mode of Nutrition.</title>
        <authorList>
            <person name="Burns J.A."/>
            <person name="Paasch A."/>
            <person name="Narechania A."/>
            <person name="Kim E."/>
        </authorList>
    </citation>
    <scope>NUCLEOTIDE SEQUENCE [LARGE SCALE GENOMIC DNA]</scope>
    <source>
        <strain evidence="2 3">PLY_AMNH</strain>
    </source>
</reference>
<feature type="compositionally biased region" description="Acidic residues" evidence="1">
    <location>
        <begin position="1239"/>
        <end position="1257"/>
    </location>
</feature>
<feature type="compositionally biased region" description="Polar residues" evidence="1">
    <location>
        <begin position="1044"/>
        <end position="1061"/>
    </location>
</feature>
<dbReference type="Proteomes" id="UP001190700">
    <property type="component" value="Unassembled WGS sequence"/>
</dbReference>
<feature type="region of interest" description="Disordered" evidence="1">
    <location>
        <begin position="902"/>
        <end position="921"/>
    </location>
</feature>
<gene>
    <name evidence="2" type="ORF">CYMTET_4948</name>
</gene>
<comment type="caution">
    <text evidence="2">The sequence shown here is derived from an EMBL/GenBank/DDBJ whole genome shotgun (WGS) entry which is preliminary data.</text>
</comment>
<evidence type="ECO:0000256" key="1">
    <source>
        <dbReference type="SAM" id="MobiDB-lite"/>
    </source>
</evidence>
<feature type="compositionally biased region" description="Acidic residues" evidence="1">
    <location>
        <begin position="1108"/>
        <end position="1133"/>
    </location>
</feature>
<dbReference type="InterPro" id="IPR027417">
    <property type="entry name" value="P-loop_NTPase"/>
</dbReference>
<accession>A0AAE0H060</accession>
<evidence type="ECO:0000313" key="3">
    <source>
        <dbReference type="Proteomes" id="UP001190700"/>
    </source>
</evidence>
<sequence length="1257" mass="138162">MEPLEAESDWFRICIQVRTTEQTELCLAVDFSHGSRSILPLVLRPRVTEKEDVRDAQLWRHSTHGHLICKRFEHVNLVLDAAPVLRYVTPMNNSLEPVGDALHDGSEHTMWQPVLWPQCAVSESPGASTQAWCFAPDGGLYALAAPELRLSWSGAPQVEEYGSGKLIITEKTEELAQVWYQLPDLEEEPEPPLPMDAENVPPPEPDEDEDEEEGFNEEERAELAGQAMELKTDDVEVEKYPHPAIDAWGTAPGQAGFTEEAVKHMQWAGLPTVHGTPPTPPAPSTACGGTTELDSPAGTDGAAAPPAAEETSLEAQPHQETVGYLVHPASPVKRMLVVHCTGSGKTLTMIKVLDNFYSDPRPKVAIFPMDPVCKNFYRELGKFSNRYARYFQQRQQDKADGGVLDMRDVLEMKGAYRKGTLMSKFESEWKKKHPSDRLPGAPLRAFRYTLAGGSASKVARGAPVNPLFKIKWDGKNPFSNKVVVMDEMHNLVQPAPHLMKNPHCRRALHRLRDLLRRSPDALSPTDAADAAMLQGVGGQAQTGSRWLPTRPLTAENSIIIGFTGTPLCRSTTDVDDLLSIIKGPEGATANEEGFVSYFNSFPVSVFPAVEPRGVPKTALPDLRWVKLQGRTLSNYDKKRKAGIAPEKLAPYGALSTFYTHTMRPPFLTHVHQDTPSWASKLHAVVRDVAAELQAQPAGKSMVLIHREHGYKALLHCLKAHLHDHVTLGRWPPEERTDRCRGVATCRCDLHRFNDPVSNLHGEDIRVLVVDAKEVSEGESFFAVRHMYMVDVPETWSQYQQRVGRVVRFRGHHALPRAERRVAVHLYMAQHPCPSVESADQTLAHRLAKEMTQFRGKLDWIAGLAVDRALIQTPEDEEDDPSGSTMAVAERLLKGRGLIPPGILDATASTHSSAEVHTSDSEMDNITGALERVQLQELGEGVTGAPGAPLHDAPRRKVDDEIEIVTPSAQATGSPNAAARTPLTELSANEKAPRAGEGGAKADKNQDEAREARRRRASLGPPRREPVGQASSPTSPGKATPEMGNETQEQAPAGSASFTDAASPTLTGSLGGLLPPRSQRRRKLEPAEEVEWVDDDLTSEGSSLGGFLVDDEDSEDEEDDEEPAERNDDDEVEVVGEKRSLSARKPLPRRTRALASSDDGSTTEEEEEDPQGIRLTQDATCLPSRAATPSQVIIEADTSDGSTLPPSALLLQMELDADEERMRQVEQRVPSAFCTKVSLDDDDDETDQEQNEEEEASD</sequence>
<feature type="region of interest" description="Disordered" evidence="1">
    <location>
        <begin position="186"/>
        <end position="220"/>
    </location>
</feature>
<protein>
    <submittedName>
        <fullName evidence="2">Uncharacterized protein</fullName>
    </submittedName>
</protein>
<feature type="compositionally biased region" description="Basic and acidic residues" evidence="1">
    <location>
        <begin position="999"/>
        <end position="1010"/>
    </location>
</feature>
<feature type="compositionally biased region" description="Acidic residues" evidence="1">
    <location>
        <begin position="204"/>
        <end position="216"/>
    </location>
</feature>
<name>A0AAE0H060_9CHLO</name>
<feature type="compositionally biased region" description="Polar residues" evidence="1">
    <location>
        <begin position="906"/>
        <end position="915"/>
    </location>
</feature>
<dbReference type="EMBL" id="LGRX02000805">
    <property type="protein sequence ID" value="KAK3287557.1"/>
    <property type="molecule type" value="Genomic_DNA"/>
</dbReference>
<organism evidence="2 3">
    <name type="scientific">Cymbomonas tetramitiformis</name>
    <dbReference type="NCBI Taxonomy" id="36881"/>
    <lineage>
        <taxon>Eukaryota</taxon>
        <taxon>Viridiplantae</taxon>
        <taxon>Chlorophyta</taxon>
        <taxon>Pyramimonadophyceae</taxon>
        <taxon>Pyramimonadales</taxon>
        <taxon>Pyramimonadaceae</taxon>
        <taxon>Cymbomonas</taxon>
    </lineage>
</organism>
<feature type="region of interest" description="Disordered" evidence="1">
    <location>
        <begin position="965"/>
        <end position="1185"/>
    </location>
</feature>
<dbReference type="Gene3D" id="3.40.50.300">
    <property type="entry name" value="P-loop containing nucleotide triphosphate hydrolases"/>
    <property type="match status" value="2"/>
</dbReference>
<dbReference type="AlphaFoldDB" id="A0AAE0H060"/>
<feature type="compositionally biased region" description="Acidic residues" evidence="1">
    <location>
        <begin position="1086"/>
        <end position="1097"/>
    </location>
</feature>
<keyword evidence="3" id="KW-1185">Reference proteome</keyword>
<feature type="compositionally biased region" description="Low complexity" evidence="1">
    <location>
        <begin position="284"/>
        <end position="310"/>
    </location>
</feature>
<dbReference type="SUPFAM" id="SSF52540">
    <property type="entry name" value="P-loop containing nucleoside triphosphate hydrolases"/>
    <property type="match status" value="1"/>
</dbReference>
<proteinExistence type="predicted"/>
<feature type="compositionally biased region" description="Low complexity" evidence="1">
    <location>
        <begin position="1062"/>
        <end position="1075"/>
    </location>
</feature>